<accession>A0ABD0JYT9</accession>
<protein>
    <submittedName>
        <fullName evidence="1">Uncharacterized protein</fullName>
    </submittedName>
</protein>
<dbReference type="EMBL" id="JACVVK020000293">
    <property type="protein sequence ID" value="KAK7479864.1"/>
    <property type="molecule type" value="Genomic_DNA"/>
</dbReference>
<organism evidence="1 2">
    <name type="scientific">Batillaria attramentaria</name>
    <dbReference type="NCBI Taxonomy" id="370345"/>
    <lineage>
        <taxon>Eukaryota</taxon>
        <taxon>Metazoa</taxon>
        <taxon>Spiralia</taxon>
        <taxon>Lophotrochozoa</taxon>
        <taxon>Mollusca</taxon>
        <taxon>Gastropoda</taxon>
        <taxon>Caenogastropoda</taxon>
        <taxon>Sorbeoconcha</taxon>
        <taxon>Cerithioidea</taxon>
        <taxon>Batillariidae</taxon>
        <taxon>Batillaria</taxon>
    </lineage>
</organism>
<keyword evidence="2" id="KW-1185">Reference proteome</keyword>
<name>A0ABD0JYT9_9CAEN</name>
<reference evidence="1 2" key="1">
    <citation type="journal article" date="2023" name="Sci. Data">
        <title>Genome assembly of the Korean intertidal mud-creeper Batillaria attramentaria.</title>
        <authorList>
            <person name="Patra A.K."/>
            <person name="Ho P.T."/>
            <person name="Jun S."/>
            <person name="Lee S.J."/>
            <person name="Kim Y."/>
            <person name="Won Y.J."/>
        </authorList>
    </citation>
    <scope>NUCLEOTIDE SEQUENCE [LARGE SCALE GENOMIC DNA]</scope>
    <source>
        <strain evidence="1">Wonlab-2016</strain>
    </source>
</reference>
<dbReference type="Proteomes" id="UP001519460">
    <property type="component" value="Unassembled WGS sequence"/>
</dbReference>
<sequence length="85" mass="9209">MSLERSTHTNEAAESSVALLKGPQLGGVWRFVERGSGGGGLRIGASFSHPSWLWGPLLGDQSKNTVHRYLPVANSREPQFCQCLS</sequence>
<gene>
    <name evidence="1" type="ORF">BaRGS_00028854</name>
</gene>
<comment type="caution">
    <text evidence="1">The sequence shown here is derived from an EMBL/GenBank/DDBJ whole genome shotgun (WGS) entry which is preliminary data.</text>
</comment>
<dbReference type="AlphaFoldDB" id="A0ABD0JYT9"/>
<proteinExistence type="predicted"/>
<evidence type="ECO:0000313" key="2">
    <source>
        <dbReference type="Proteomes" id="UP001519460"/>
    </source>
</evidence>
<evidence type="ECO:0000313" key="1">
    <source>
        <dbReference type="EMBL" id="KAK7479864.1"/>
    </source>
</evidence>